<keyword evidence="2" id="KW-0813">Transport</keyword>
<dbReference type="InterPro" id="IPR036259">
    <property type="entry name" value="MFS_trans_sf"/>
</dbReference>
<dbReference type="InterPro" id="IPR050171">
    <property type="entry name" value="MFS_Transporters"/>
</dbReference>
<gene>
    <name evidence="9" type="ORF">IPV69_04080</name>
</gene>
<evidence type="ECO:0000259" key="8">
    <source>
        <dbReference type="PROSITE" id="PS50850"/>
    </source>
</evidence>
<dbReference type="GO" id="GO:0022857">
    <property type="term" value="F:transmembrane transporter activity"/>
    <property type="evidence" value="ECO:0007669"/>
    <property type="project" value="InterPro"/>
</dbReference>
<protein>
    <submittedName>
        <fullName evidence="9">MFS transporter</fullName>
    </submittedName>
</protein>
<evidence type="ECO:0000313" key="10">
    <source>
        <dbReference type="Proteomes" id="UP000593765"/>
    </source>
</evidence>
<feature type="transmembrane region" description="Helical" evidence="7">
    <location>
        <begin position="141"/>
        <end position="159"/>
    </location>
</feature>
<dbReference type="SUPFAM" id="SSF103473">
    <property type="entry name" value="MFS general substrate transporter"/>
    <property type="match status" value="1"/>
</dbReference>
<dbReference type="PANTHER" id="PTHR23517:SF3">
    <property type="entry name" value="INTEGRAL MEMBRANE TRANSPORT PROTEIN"/>
    <property type="match status" value="1"/>
</dbReference>
<evidence type="ECO:0000256" key="6">
    <source>
        <dbReference type="ARBA" id="ARBA00023136"/>
    </source>
</evidence>
<keyword evidence="4 7" id="KW-0812">Transmembrane</keyword>
<dbReference type="KEGG" id="hbs:IPV69_04080"/>
<dbReference type="RefSeq" id="WP_206293644.1">
    <property type="nucleotide sequence ID" value="NZ_CP063458.1"/>
</dbReference>
<dbReference type="EMBL" id="CP063458">
    <property type="protein sequence ID" value="QOV90555.1"/>
    <property type="molecule type" value="Genomic_DNA"/>
</dbReference>
<feature type="transmembrane region" description="Helical" evidence="7">
    <location>
        <begin position="53"/>
        <end position="75"/>
    </location>
</feature>
<keyword evidence="6 7" id="KW-0472">Membrane</keyword>
<feature type="transmembrane region" description="Helical" evidence="7">
    <location>
        <begin position="367"/>
        <end position="389"/>
    </location>
</feature>
<evidence type="ECO:0000256" key="4">
    <source>
        <dbReference type="ARBA" id="ARBA00022692"/>
    </source>
</evidence>
<reference evidence="9 10" key="1">
    <citation type="submission" date="2020-10" db="EMBL/GenBank/DDBJ databases">
        <title>Wide distribution of Phycisphaera-like planctomycetes from WD2101 soil group in peatlands and genome analysis of the first cultivated representative.</title>
        <authorList>
            <person name="Dedysh S.N."/>
            <person name="Beletsky A.V."/>
            <person name="Ivanova A."/>
            <person name="Kulichevskaya I.S."/>
            <person name="Suzina N.E."/>
            <person name="Philippov D.A."/>
            <person name="Rakitin A.L."/>
            <person name="Mardanov A.V."/>
            <person name="Ravin N.V."/>
        </authorList>
    </citation>
    <scope>NUCLEOTIDE SEQUENCE [LARGE SCALE GENOMIC DNA]</scope>
    <source>
        <strain evidence="9 10">M1803</strain>
    </source>
</reference>
<feature type="transmembrane region" description="Helical" evidence="7">
    <location>
        <begin position="283"/>
        <end position="304"/>
    </location>
</feature>
<evidence type="ECO:0000256" key="7">
    <source>
        <dbReference type="SAM" id="Phobius"/>
    </source>
</evidence>
<proteinExistence type="predicted"/>
<dbReference type="InterPro" id="IPR020846">
    <property type="entry name" value="MFS_dom"/>
</dbReference>
<evidence type="ECO:0000256" key="5">
    <source>
        <dbReference type="ARBA" id="ARBA00022989"/>
    </source>
</evidence>
<dbReference type="PROSITE" id="PS50850">
    <property type="entry name" value="MFS"/>
    <property type="match status" value="1"/>
</dbReference>
<dbReference type="AlphaFoldDB" id="A0A7M2WYL7"/>
<keyword evidence="5 7" id="KW-1133">Transmembrane helix</keyword>
<feature type="transmembrane region" description="Helical" evidence="7">
    <location>
        <begin position="179"/>
        <end position="198"/>
    </location>
</feature>
<dbReference type="Proteomes" id="UP000593765">
    <property type="component" value="Chromosome"/>
</dbReference>
<feature type="transmembrane region" description="Helical" evidence="7">
    <location>
        <begin position="247"/>
        <end position="271"/>
    </location>
</feature>
<dbReference type="InterPro" id="IPR011701">
    <property type="entry name" value="MFS"/>
</dbReference>
<comment type="subcellular location">
    <subcellularLocation>
        <location evidence="1">Cell membrane</location>
        <topology evidence="1">Multi-pass membrane protein</topology>
    </subcellularLocation>
</comment>
<feature type="transmembrane region" description="Helical" evidence="7">
    <location>
        <begin position="107"/>
        <end position="129"/>
    </location>
</feature>
<dbReference type="PANTHER" id="PTHR23517">
    <property type="entry name" value="RESISTANCE PROTEIN MDTM, PUTATIVE-RELATED-RELATED"/>
    <property type="match status" value="1"/>
</dbReference>
<accession>A0A7M2WYL7</accession>
<name>A0A7M2WYL7_9BACT</name>
<dbReference type="Gene3D" id="1.20.1250.20">
    <property type="entry name" value="MFS general substrate transporter like domains"/>
    <property type="match status" value="2"/>
</dbReference>
<evidence type="ECO:0000256" key="2">
    <source>
        <dbReference type="ARBA" id="ARBA00022448"/>
    </source>
</evidence>
<sequence length="462" mass="49031">MTTDTDLPTATRSNLTLVLTTGLHAFTHAYSVLIVPLYLLVVADLKLPGVKQAAIVVTIYNVVYWGLAFVSGILADRFNRKVLLGIGLLGNGLAVLAMGLTRTYEWLIVWAIVAGIAGSLFHPAANAMVPAHYPKSPGMAIGLLGAGSGLGFFLGPQYAGWRAESATWHLWSVADWQRPLIELGLIGLVIGVIFLIFAREAPSRIFRRRGDSGLPVPSAEILASMPEPPSLPINKANTLGKRLRWQVVGLAFTLGFRDFAGVAGLSLASIFLQKAYGYGAKEAGLVVGCMMLLSVIVNPLAVYLSPGRRRLPALIAHLVLGACLVPLASQAGSIVGVVILLCLFQTCQLGSYAISDAATLERVVPEVRGRVVGLFLSIAGTIGATGPWIMGAWVDSMGAGAANPANYFAPYMFLSVCLVWAMLSVLIIRRIGHAPDPNKRGFEVVKERAASGALSPVLGREV</sequence>
<dbReference type="GO" id="GO:0005886">
    <property type="term" value="C:plasma membrane"/>
    <property type="evidence" value="ECO:0007669"/>
    <property type="project" value="UniProtKB-SubCell"/>
</dbReference>
<feature type="transmembrane region" description="Helical" evidence="7">
    <location>
        <begin position="82"/>
        <end position="101"/>
    </location>
</feature>
<keyword evidence="3" id="KW-1003">Cell membrane</keyword>
<evidence type="ECO:0000256" key="1">
    <source>
        <dbReference type="ARBA" id="ARBA00004651"/>
    </source>
</evidence>
<evidence type="ECO:0000313" key="9">
    <source>
        <dbReference type="EMBL" id="QOV90555.1"/>
    </source>
</evidence>
<feature type="domain" description="Major facilitator superfamily (MFS) profile" evidence="8">
    <location>
        <begin position="15"/>
        <end position="432"/>
    </location>
</feature>
<dbReference type="Pfam" id="PF07690">
    <property type="entry name" value="MFS_1"/>
    <property type="match status" value="1"/>
</dbReference>
<feature type="transmembrane region" description="Helical" evidence="7">
    <location>
        <begin position="17"/>
        <end position="41"/>
    </location>
</feature>
<keyword evidence="10" id="KW-1185">Reference proteome</keyword>
<evidence type="ECO:0000256" key="3">
    <source>
        <dbReference type="ARBA" id="ARBA00022475"/>
    </source>
</evidence>
<feature type="transmembrane region" description="Helical" evidence="7">
    <location>
        <begin position="311"/>
        <end position="328"/>
    </location>
</feature>
<feature type="transmembrane region" description="Helical" evidence="7">
    <location>
        <begin position="409"/>
        <end position="428"/>
    </location>
</feature>
<organism evidence="9 10">
    <name type="scientific">Humisphaera borealis</name>
    <dbReference type="NCBI Taxonomy" id="2807512"/>
    <lineage>
        <taxon>Bacteria</taxon>
        <taxon>Pseudomonadati</taxon>
        <taxon>Planctomycetota</taxon>
        <taxon>Phycisphaerae</taxon>
        <taxon>Tepidisphaerales</taxon>
        <taxon>Tepidisphaeraceae</taxon>
        <taxon>Humisphaera</taxon>
    </lineage>
</organism>
<feature type="transmembrane region" description="Helical" evidence="7">
    <location>
        <begin position="334"/>
        <end position="355"/>
    </location>
</feature>